<dbReference type="PROSITE" id="PS50931">
    <property type="entry name" value="HTH_LYSR"/>
    <property type="match status" value="1"/>
</dbReference>
<protein>
    <submittedName>
        <fullName evidence="6">LysR family transcriptional regulator</fullName>
    </submittedName>
</protein>
<dbReference type="GO" id="GO:0005829">
    <property type="term" value="C:cytosol"/>
    <property type="evidence" value="ECO:0007669"/>
    <property type="project" value="TreeGrafter"/>
</dbReference>
<dbReference type="FunFam" id="1.10.10.10:FF:000001">
    <property type="entry name" value="LysR family transcriptional regulator"/>
    <property type="match status" value="1"/>
</dbReference>
<evidence type="ECO:0000259" key="5">
    <source>
        <dbReference type="PROSITE" id="PS50931"/>
    </source>
</evidence>
<dbReference type="OrthoDB" id="8524600at2"/>
<evidence type="ECO:0000313" key="7">
    <source>
        <dbReference type="Proteomes" id="UP000292445"/>
    </source>
</evidence>
<keyword evidence="3" id="KW-0238">DNA-binding</keyword>
<dbReference type="EMBL" id="SGXC01000001">
    <property type="protein sequence ID" value="RZS85377.1"/>
    <property type="molecule type" value="Genomic_DNA"/>
</dbReference>
<comment type="similarity">
    <text evidence="1">Belongs to the LysR transcriptional regulatory family.</text>
</comment>
<evidence type="ECO:0000313" key="6">
    <source>
        <dbReference type="EMBL" id="RZS85377.1"/>
    </source>
</evidence>
<dbReference type="SUPFAM" id="SSF53850">
    <property type="entry name" value="Periplasmic binding protein-like II"/>
    <property type="match status" value="1"/>
</dbReference>
<name>A0A4V2F3V0_9BURK</name>
<proteinExistence type="inferred from homology"/>
<evidence type="ECO:0000256" key="4">
    <source>
        <dbReference type="ARBA" id="ARBA00023163"/>
    </source>
</evidence>
<dbReference type="PANTHER" id="PTHR30419:SF30">
    <property type="entry name" value="LYSR FAMILY TRANSCRIPTIONAL REGULATOR"/>
    <property type="match status" value="1"/>
</dbReference>
<dbReference type="PANTHER" id="PTHR30419">
    <property type="entry name" value="HTH-TYPE TRANSCRIPTIONAL REGULATOR YBHD"/>
    <property type="match status" value="1"/>
</dbReference>
<dbReference type="Pfam" id="PF03466">
    <property type="entry name" value="LysR_substrate"/>
    <property type="match status" value="1"/>
</dbReference>
<dbReference type="GO" id="GO:0003677">
    <property type="term" value="F:DNA binding"/>
    <property type="evidence" value="ECO:0007669"/>
    <property type="project" value="UniProtKB-KW"/>
</dbReference>
<comment type="caution">
    <text evidence="6">The sequence shown here is derived from an EMBL/GenBank/DDBJ whole genome shotgun (WGS) entry which is preliminary data.</text>
</comment>
<feature type="domain" description="HTH lysR-type" evidence="5">
    <location>
        <begin position="1"/>
        <end position="58"/>
    </location>
</feature>
<dbReference type="RefSeq" id="WP_130356600.1">
    <property type="nucleotide sequence ID" value="NZ_SGXC01000001.1"/>
</dbReference>
<dbReference type="Gene3D" id="3.40.190.290">
    <property type="match status" value="1"/>
</dbReference>
<evidence type="ECO:0000256" key="2">
    <source>
        <dbReference type="ARBA" id="ARBA00023015"/>
    </source>
</evidence>
<dbReference type="PRINTS" id="PR00039">
    <property type="entry name" value="HTHLYSR"/>
</dbReference>
<organism evidence="6 7">
    <name type="scientific">Pigmentiphaga kullae</name>
    <dbReference type="NCBI Taxonomy" id="151784"/>
    <lineage>
        <taxon>Bacteria</taxon>
        <taxon>Pseudomonadati</taxon>
        <taxon>Pseudomonadota</taxon>
        <taxon>Betaproteobacteria</taxon>
        <taxon>Burkholderiales</taxon>
        <taxon>Alcaligenaceae</taxon>
        <taxon>Pigmentiphaga</taxon>
    </lineage>
</organism>
<dbReference type="InterPro" id="IPR036390">
    <property type="entry name" value="WH_DNA-bd_sf"/>
</dbReference>
<dbReference type="Proteomes" id="UP000292445">
    <property type="component" value="Unassembled WGS sequence"/>
</dbReference>
<keyword evidence="4" id="KW-0804">Transcription</keyword>
<dbReference type="Gene3D" id="1.10.10.10">
    <property type="entry name" value="Winged helix-like DNA-binding domain superfamily/Winged helix DNA-binding domain"/>
    <property type="match status" value="1"/>
</dbReference>
<dbReference type="InterPro" id="IPR050950">
    <property type="entry name" value="HTH-type_LysR_regulators"/>
</dbReference>
<keyword evidence="2" id="KW-0805">Transcription regulation</keyword>
<sequence>MTLQQLRDFLAVVEQGSFRQAARILDVSQAGLTNSVKALESSLGGSLLARSGRGVHLTEAGHRLYARAILIDREARRAEDEVRQMHGHETGTVDVAIGPSMTALLLPRVVADFRARFPKVELRLTSGFFEQILPSLQLGQVDFAVTSVPDEGAGGGLVSTPLLQTRLGVVARKGHPMADARSLRELADCEWVVMGPPGRPGGTIVRFFEDNGLPAPKAAVRCESFAQVMALVNSTDLLALVPRVMLDQGLLGSLVVPVELDEHAHSFEICLVRRAEASLTPAAAAFAAMCESCSRIIAGMGR</sequence>
<accession>A0A4V2F3V0</accession>
<evidence type="ECO:0000256" key="1">
    <source>
        <dbReference type="ARBA" id="ARBA00009437"/>
    </source>
</evidence>
<dbReference type="InterPro" id="IPR005119">
    <property type="entry name" value="LysR_subst-bd"/>
</dbReference>
<dbReference type="Pfam" id="PF00126">
    <property type="entry name" value="HTH_1"/>
    <property type="match status" value="1"/>
</dbReference>
<dbReference type="InterPro" id="IPR036388">
    <property type="entry name" value="WH-like_DNA-bd_sf"/>
</dbReference>
<evidence type="ECO:0000256" key="3">
    <source>
        <dbReference type="ARBA" id="ARBA00023125"/>
    </source>
</evidence>
<keyword evidence="7" id="KW-1185">Reference proteome</keyword>
<gene>
    <name evidence="6" type="ORF">EV675_1401</name>
</gene>
<dbReference type="InterPro" id="IPR000847">
    <property type="entry name" value="LysR_HTH_N"/>
</dbReference>
<dbReference type="GO" id="GO:0003700">
    <property type="term" value="F:DNA-binding transcription factor activity"/>
    <property type="evidence" value="ECO:0007669"/>
    <property type="project" value="InterPro"/>
</dbReference>
<dbReference type="SUPFAM" id="SSF46785">
    <property type="entry name" value="Winged helix' DNA-binding domain"/>
    <property type="match status" value="1"/>
</dbReference>
<dbReference type="AlphaFoldDB" id="A0A4V2F3V0"/>
<reference evidence="6 7" key="1">
    <citation type="submission" date="2019-02" db="EMBL/GenBank/DDBJ databases">
        <title>Genomic Encyclopedia of Type Strains, Phase IV (KMG-IV): sequencing the most valuable type-strain genomes for metagenomic binning, comparative biology and taxonomic classification.</title>
        <authorList>
            <person name="Goeker M."/>
        </authorList>
    </citation>
    <scope>NUCLEOTIDE SEQUENCE [LARGE SCALE GENOMIC DNA]</scope>
    <source>
        <strain evidence="6 7">K24</strain>
    </source>
</reference>